<dbReference type="InterPro" id="IPR036188">
    <property type="entry name" value="FAD/NAD-bd_sf"/>
</dbReference>
<evidence type="ECO:0000313" key="2">
    <source>
        <dbReference type="EMBL" id="TFD55562.1"/>
    </source>
</evidence>
<dbReference type="SUPFAM" id="SSF51905">
    <property type="entry name" value="FAD/NAD(P)-binding domain"/>
    <property type="match status" value="1"/>
</dbReference>
<gene>
    <name evidence="2" type="ORF">E3T55_00910</name>
</gene>
<dbReference type="EMBL" id="SOHE01000006">
    <property type="protein sequence ID" value="TFD55562.1"/>
    <property type="molecule type" value="Genomic_DNA"/>
</dbReference>
<comment type="caution">
    <text evidence="2">The sequence shown here is derived from an EMBL/GenBank/DDBJ whole genome shotgun (WGS) entry which is preliminary data.</text>
</comment>
<name>A0A4R9AB16_9MICO</name>
<dbReference type="GO" id="GO:0004497">
    <property type="term" value="F:monooxygenase activity"/>
    <property type="evidence" value="ECO:0007669"/>
    <property type="project" value="TreeGrafter"/>
</dbReference>
<proteinExistence type="predicted"/>
<protein>
    <submittedName>
        <fullName evidence="2">NAD(P)/FAD-dependent oxidoreductase</fullName>
    </submittedName>
</protein>
<reference evidence="2 3" key="1">
    <citation type="submission" date="2019-03" db="EMBL/GenBank/DDBJ databases">
        <title>Genomics of glacier-inhabiting Cryobacterium strains.</title>
        <authorList>
            <person name="Liu Q."/>
            <person name="Xin Y.-H."/>
        </authorList>
    </citation>
    <scope>NUCLEOTIDE SEQUENCE [LARGE SCALE GENOMIC DNA]</scope>
    <source>
        <strain evidence="2 3">Hh14</strain>
    </source>
</reference>
<dbReference type="PRINTS" id="PR00469">
    <property type="entry name" value="PNDRDTASEII"/>
</dbReference>
<dbReference type="PANTHER" id="PTHR43539:SF78">
    <property type="entry name" value="FLAVIN-CONTAINING MONOOXYGENASE"/>
    <property type="match status" value="1"/>
</dbReference>
<dbReference type="RefSeq" id="WP_134517730.1">
    <property type="nucleotide sequence ID" value="NZ_SOHE01000006.1"/>
</dbReference>
<dbReference type="PANTHER" id="PTHR43539">
    <property type="entry name" value="FLAVIN-BINDING MONOOXYGENASE-LIKE PROTEIN (AFU_ORTHOLOGUE AFUA_4G09220)"/>
    <property type="match status" value="1"/>
</dbReference>
<dbReference type="PRINTS" id="PR00368">
    <property type="entry name" value="FADPNR"/>
</dbReference>
<dbReference type="Gene3D" id="3.50.50.60">
    <property type="entry name" value="FAD/NAD(P)-binding domain"/>
    <property type="match status" value="1"/>
</dbReference>
<evidence type="ECO:0000313" key="3">
    <source>
        <dbReference type="Proteomes" id="UP000297447"/>
    </source>
</evidence>
<dbReference type="GO" id="GO:0050660">
    <property type="term" value="F:flavin adenine dinucleotide binding"/>
    <property type="evidence" value="ECO:0007669"/>
    <property type="project" value="TreeGrafter"/>
</dbReference>
<dbReference type="OrthoDB" id="178899at2"/>
<keyword evidence="1" id="KW-0560">Oxidoreductase</keyword>
<organism evidence="2 3">
    <name type="scientific">Cryobacterium frigoriphilum</name>
    <dbReference type="NCBI Taxonomy" id="1259150"/>
    <lineage>
        <taxon>Bacteria</taxon>
        <taxon>Bacillati</taxon>
        <taxon>Actinomycetota</taxon>
        <taxon>Actinomycetes</taxon>
        <taxon>Micrococcales</taxon>
        <taxon>Microbacteriaceae</taxon>
        <taxon>Cryobacterium</taxon>
    </lineage>
</organism>
<evidence type="ECO:0000256" key="1">
    <source>
        <dbReference type="ARBA" id="ARBA00023002"/>
    </source>
</evidence>
<accession>A0A4R9AB16</accession>
<sequence length="367" mass="39525">MPSDASAPVVIVGAGQAGLSVAYYLRSSGLVAGRDFVIFDRGPQPGGAWQHRWPALKLGTAHRVNDLPGLTDLGLSFENADRARPASEVVTEYYRRYEQHFELAVVRPVAVSRVGTRGPDLVVDTTSALYGDHRTTTQILVNATGTWGAPFRPHYAGAETFRGRQLHTSDYRTADEFAGQNVVVIGGGTSAIGFLLELEPVASHLAWATRRPVEWSDSESLDLEAAVAAVAAQDAAARAGRQLPSIVSGTKVPMNERIRNGIKRGVLADRPMFTRIEPTGVRWADGSFSPADALLWATGFRPEVRHLSALRLREAAGGLRVQEGASVADPRIFFAGYGPQASTIGAARAARRTARAILERLPALRTR</sequence>
<keyword evidence="3" id="KW-1185">Reference proteome</keyword>
<dbReference type="Proteomes" id="UP000297447">
    <property type="component" value="Unassembled WGS sequence"/>
</dbReference>
<dbReference type="Pfam" id="PF13738">
    <property type="entry name" value="Pyr_redox_3"/>
    <property type="match status" value="1"/>
</dbReference>
<dbReference type="AlphaFoldDB" id="A0A4R9AB16"/>
<dbReference type="InterPro" id="IPR050982">
    <property type="entry name" value="Auxin_biosynth/cation_transpt"/>
</dbReference>